<dbReference type="InterPro" id="IPR005496">
    <property type="entry name" value="Integral_membrane_TerC"/>
</dbReference>
<dbReference type="PANTHER" id="PTHR30238">
    <property type="entry name" value="MEMBRANE BOUND PREDICTED REDOX MODULATOR"/>
    <property type="match status" value="1"/>
</dbReference>
<keyword evidence="4 6" id="KW-1133">Transmembrane helix</keyword>
<dbReference type="RefSeq" id="WP_341765270.1">
    <property type="nucleotide sequence ID" value="NZ_OZ034688.1"/>
</dbReference>
<evidence type="ECO:0000256" key="6">
    <source>
        <dbReference type="SAM" id="Phobius"/>
    </source>
</evidence>
<feature type="transmembrane region" description="Helical" evidence="6">
    <location>
        <begin position="47"/>
        <end position="70"/>
    </location>
</feature>
<name>A0ABM9NP26_9GAMM</name>
<reference evidence="7" key="1">
    <citation type="submission" date="2024-04" db="EMBL/GenBank/DDBJ databases">
        <authorList>
            <person name="Manzano-Marin A."/>
            <person name="Manzano-Marin A."/>
            <person name="Alejandro Manzano Marin A."/>
        </authorList>
    </citation>
    <scope>NUCLEOTIDE SEQUENCE [LARGE SCALE GENOMIC DNA]</scope>
    <source>
        <strain evidence="7">TABTEA</strain>
    </source>
</reference>
<keyword evidence="5 6" id="KW-0472">Membrane</keyword>
<feature type="transmembrane region" description="Helical" evidence="6">
    <location>
        <begin position="188"/>
        <end position="207"/>
    </location>
</feature>
<evidence type="ECO:0000256" key="1">
    <source>
        <dbReference type="ARBA" id="ARBA00004141"/>
    </source>
</evidence>
<evidence type="ECO:0000313" key="8">
    <source>
        <dbReference type="Proteomes" id="UP001497533"/>
    </source>
</evidence>
<evidence type="ECO:0000256" key="5">
    <source>
        <dbReference type="ARBA" id="ARBA00023136"/>
    </source>
</evidence>
<dbReference type="PANTHER" id="PTHR30238:SF4">
    <property type="entry name" value="SLL1022 PROTEIN"/>
    <property type="match status" value="1"/>
</dbReference>
<evidence type="ECO:0000256" key="4">
    <source>
        <dbReference type="ARBA" id="ARBA00022989"/>
    </source>
</evidence>
<accession>A0ABM9NP26</accession>
<dbReference type="Proteomes" id="UP001497533">
    <property type="component" value="Chromosome"/>
</dbReference>
<feature type="transmembrane region" description="Helical" evidence="6">
    <location>
        <begin position="213"/>
        <end position="232"/>
    </location>
</feature>
<protein>
    <submittedName>
        <fullName evidence="7">UPF0053 inner membrane protein YgdQ</fullName>
    </submittedName>
</protein>
<evidence type="ECO:0000256" key="3">
    <source>
        <dbReference type="ARBA" id="ARBA00022692"/>
    </source>
</evidence>
<keyword evidence="8" id="KW-1185">Reference proteome</keyword>
<sequence length="235" mass="27680">MFNYIFNLKFFLDLFLLTFFEIILSVDNIVFLNITVNKLPAYQQKKVWNIGLILALVVRLIFFISVNWLSNLTIPIFTVLNHLVSIKDLVLSIGGAFLIYKSIKEILYDIKKRKNIKNNYQKKSFFIIIFQIAILDIIFSFDSIMTAIGLCDNLFIMIFAIITAAIFIIFTSKIIDSFIKKYFFIKKLTFLFLILIGINLLLEGMQIYFFKTYVYIIMLFLIIVQLLSNFYIEKH</sequence>
<gene>
    <name evidence="7" type="primary">ygdQ</name>
    <name evidence="7" type="ORF">PRHACTZTBTEA_308</name>
</gene>
<feature type="transmembrane region" description="Helical" evidence="6">
    <location>
        <begin position="124"/>
        <end position="148"/>
    </location>
</feature>
<evidence type="ECO:0000313" key="7">
    <source>
        <dbReference type="EMBL" id="CAL1329230.1"/>
    </source>
</evidence>
<dbReference type="EMBL" id="OZ034688">
    <property type="protein sequence ID" value="CAL1329230.1"/>
    <property type="molecule type" value="Genomic_DNA"/>
</dbReference>
<feature type="transmembrane region" description="Helical" evidence="6">
    <location>
        <begin position="14"/>
        <end position="35"/>
    </location>
</feature>
<feature type="transmembrane region" description="Helical" evidence="6">
    <location>
        <begin position="154"/>
        <end position="176"/>
    </location>
</feature>
<dbReference type="Pfam" id="PF03741">
    <property type="entry name" value="TerC"/>
    <property type="match status" value="1"/>
</dbReference>
<evidence type="ECO:0000256" key="2">
    <source>
        <dbReference type="ARBA" id="ARBA00007511"/>
    </source>
</evidence>
<comment type="subcellular location">
    <subcellularLocation>
        <location evidence="1">Membrane</location>
        <topology evidence="1">Multi-pass membrane protein</topology>
    </subcellularLocation>
</comment>
<organism evidence="7 8">
    <name type="scientific">Candidatus Providencia siddallii</name>
    <dbReference type="NCBI Taxonomy" id="1715285"/>
    <lineage>
        <taxon>Bacteria</taxon>
        <taxon>Pseudomonadati</taxon>
        <taxon>Pseudomonadota</taxon>
        <taxon>Gammaproteobacteria</taxon>
        <taxon>Enterobacterales</taxon>
        <taxon>Morganellaceae</taxon>
        <taxon>Providencia</taxon>
    </lineage>
</organism>
<proteinExistence type="inferred from homology"/>
<comment type="similarity">
    <text evidence="2">Belongs to the TerC family.</text>
</comment>
<feature type="transmembrane region" description="Helical" evidence="6">
    <location>
        <begin position="82"/>
        <end position="103"/>
    </location>
</feature>
<keyword evidence="3 6" id="KW-0812">Transmembrane</keyword>